<feature type="region of interest" description="Disordered" evidence="1">
    <location>
        <begin position="104"/>
        <end position="139"/>
    </location>
</feature>
<evidence type="ECO:0000256" key="1">
    <source>
        <dbReference type="SAM" id="MobiDB-lite"/>
    </source>
</evidence>
<protein>
    <recommendedName>
        <fullName evidence="5">ATP-binding protein</fullName>
    </recommendedName>
</protein>
<dbReference type="EMBL" id="BMVG01000001">
    <property type="protein sequence ID" value="GHD99151.1"/>
    <property type="molecule type" value="Genomic_DNA"/>
</dbReference>
<name>A0A918YDB7_9ACTN</name>
<accession>A0A918YDB7</accession>
<sequence>MKKAVFTTAALAIGASLVGGSAVAASAATKAPASGTGPLGLMSQTEVTPALVPAADTVMRVAKQGSLTKGSAFDQNQSSTVTGTNKAAKVSGVYLDGMGRPGAKKPAIPLKNPVGTGSVQLHPLNGPTSAGLGSLLNQR</sequence>
<evidence type="ECO:0000313" key="4">
    <source>
        <dbReference type="Proteomes" id="UP000655443"/>
    </source>
</evidence>
<keyword evidence="4" id="KW-1185">Reference proteome</keyword>
<reference evidence="3" key="1">
    <citation type="journal article" date="2014" name="Int. J. Syst. Evol. Microbiol.">
        <title>Complete genome sequence of Corynebacterium casei LMG S-19264T (=DSM 44701T), isolated from a smear-ripened cheese.</title>
        <authorList>
            <consortium name="US DOE Joint Genome Institute (JGI-PGF)"/>
            <person name="Walter F."/>
            <person name="Albersmeier A."/>
            <person name="Kalinowski J."/>
            <person name="Ruckert C."/>
        </authorList>
    </citation>
    <scope>NUCLEOTIDE SEQUENCE</scope>
    <source>
        <strain evidence="3">JCM 4714</strain>
    </source>
</reference>
<keyword evidence="2" id="KW-0732">Signal</keyword>
<reference evidence="3" key="2">
    <citation type="submission" date="2020-09" db="EMBL/GenBank/DDBJ databases">
        <authorList>
            <person name="Sun Q."/>
            <person name="Ohkuma M."/>
        </authorList>
    </citation>
    <scope>NUCLEOTIDE SEQUENCE</scope>
    <source>
        <strain evidence="3">JCM 4714</strain>
    </source>
</reference>
<feature type="signal peptide" evidence="2">
    <location>
        <begin position="1"/>
        <end position="24"/>
    </location>
</feature>
<gene>
    <name evidence="3" type="ORF">GCM10010339_09230</name>
</gene>
<evidence type="ECO:0008006" key="5">
    <source>
        <dbReference type="Google" id="ProtNLM"/>
    </source>
</evidence>
<evidence type="ECO:0000256" key="2">
    <source>
        <dbReference type="SAM" id="SignalP"/>
    </source>
</evidence>
<evidence type="ECO:0000313" key="3">
    <source>
        <dbReference type="EMBL" id="GHD99151.1"/>
    </source>
</evidence>
<comment type="caution">
    <text evidence="3">The sequence shown here is derived from an EMBL/GenBank/DDBJ whole genome shotgun (WGS) entry which is preliminary data.</text>
</comment>
<organism evidence="3 4">
    <name type="scientific">Streptomyces alanosinicus</name>
    <dbReference type="NCBI Taxonomy" id="68171"/>
    <lineage>
        <taxon>Bacteria</taxon>
        <taxon>Bacillati</taxon>
        <taxon>Actinomycetota</taxon>
        <taxon>Actinomycetes</taxon>
        <taxon>Kitasatosporales</taxon>
        <taxon>Streptomycetaceae</taxon>
        <taxon>Streptomyces</taxon>
    </lineage>
</organism>
<feature type="chain" id="PRO_5037977785" description="ATP-binding protein" evidence="2">
    <location>
        <begin position="25"/>
        <end position="139"/>
    </location>
</feature>
<dbReference type="RefSeq" id="WP_229880596.1">
    <property type="nucleotide sequence ID" value="NZ_BMVG01000001.1"/>
</dbReference>
<proteinExistence type="predicted"/>
<dbReference type="AlphaFoldDB" id="A0A918YDB7"/>
<dbReference type="Proteomes" id="UP000655443">
    <property type="component" value="Unassembled WGS sequence"/>
</dbReference>